<name>A0AAE0LE42_9CHLO</name>
<gene>
    <name evidence="1" type="ORF">CYMTET_10150</name>
</gene>
<evidence type="ECO:0000313" key="2">
    <source>
        <dbReference type="Proteomes" id="UP001190700"/>
    </source>
</evidence>
<dbReference type="EMBL" id="LGRX02003547">
    <property type="protein sequence ID" value="KAK3282091.1"/>
    <property type="molecule type" value="Genomic_DNA"/>
</dbReference>
<reference evidence="1 2" key="1">
    <citation type="journal article" date="2015" name="Genome Biol. Evol.">
        <title>Comparative Genomics of a Bacterivorous Green Alga Reveals Evolutionary Causalities and Consequences of Phago-Mixotrophic Mode of Nutrition.</title>
        <authorList>
            <person name="Burns J.A."/>
            <person name="Paasch A."/>
            <person name="Narechania A."/>
            <person name="Kim E."/>
        </authorList>
    </citation>
    <scope>NUCLEOTIDE SEQUENCE [LARGE SCALE GENOMIC DNA]</scope>
    <source>
        <strain evidence="1 2">PLY_AMNH</strain>
    </source>
</reference>
<sequence length="148" mass="16404">MDQASGRRLDWLTILPTHRTAEGERYLNRVANVAKDFHYFKLVENPTYIAFADDYDGSAEEDEIGGPVAIATPPRMLHPEAERTDRRHTLLVCYGGWQLVQPFMAGIAVMARGHGRGAGFAVETVHGVGGDGGITEVRLELLRSWGWP</sequence>
<accession>A0AAE0LE42</accession>
<comment type="caution">
    <text evidence="1">The sequence shown here is derived from an EMBL/GenBank/DDBJ whole genome shotgun (WGS) entry which is preliminary data.</text>
</comment>
<dbReference type="Proteomes" id="UP001190700">
    <property type="component" value="Unassembled WGS sequence"/>
</dbReference>
<proteinExistence type="predicted"/>
<keyword evidence="2" id="KW-1185">Reference proteome</keyword>
<protein>
    <submittedName>
        <fullName evidence="1">Uncharacterized protein</fullName>
    </submittedName>
</protein>
<dbReference type="AlphaFoldDB" id="A0AAE0LE42"/>
<evidence type="ECO:0000313" key="1">
    <source>
        <dbReference type="EMBL" id="KAK3282091.1"/>
    </source>
</evidence>
<organism evidence="1 2">
    <name type="scientific">Cymbomonas tetramitiformis</name>
    <dbReference type="NCBI Taxonomy" id="36881"/>
    <lineage>
        <taxon>Eukaryota</taxon>
        <taxon>Viridiplantae</taxon>
        <taxon>Chlorophyta</taxon>
        <taxon>Pyramimonadophyceae</taxon>
        <taxon>Pyramimonadales</taxon>
        <taxon>Pyramimonadaceae</taxon>
        <taxon>Cymbomonas</taxon>
    </lineage>
</organism>